<proteinExistence type="predicted"/>
<dbReference type="Proteomes" id="UP000278475">
    <property type="component" value="Unassembled WGS sequence"/>
</dbReference>
<reference evidence="2 3" key="1">
    <citation type="submission" date="2018-06" db="EMBL/GenBank/DDBJ databases">
        <title>Extensive metabolic versatility and redundancy in microbially diverse, dynamic hydrothermal sediments.</title>
        <authorList>
            <person name="Dombrowski N."/>
            <person name="Teske A."/>
            <person name="Baker B.J."/>
        </authorList>
    </citation>
    <scope>NUCLEOTIDE SEQUENCE [LARGE SCALE GENOMIC DNA]</scope>
    <source>
        <strain evidence="2">B66_G16</strain>
    </source>
</reference>
<evidence type="ECO:0000313" key="3">
    <source>
        <dbReference type="Proteomes" id="UP000278475"/>
    </source>
</evidence>
<organism evidence="2 3">
    <name type="scientific">Thermoproteota archaeon</name>
    <dbReference type="NCBI Taxonomy" id="2056631"/>
    <lineage>
        <taxon>Archaea</taxon>
        <taxon>Thermoproteota</taxon>
    </lineage>
</organism>
<dbReference type="AlphaFoldDB" id="A0A497EJG6"/>
<dbReference type="GO" id="GO:0016810">
    <property type="term" value="F:hydrolase activity, acting on carbon-nitrogen (but not peptide) bonds"/>
    <property type="evidence" value="ECO:0007669"/>
    <property type="project" value="InterPro"/>
</dbReference>
<sequence length="245" mass="27452">MKLIIKNGYVYDPINGINGEKMEIFVEDGRIVEKIEEKDTKIIDATNKVVMPGGVDIHSHIAGPKVNVGRILRPEDHRKDPVRKTRITRAGVGYSIPSVFTTGYRYAIMGYTTVIEPASAPLKNKHTHEELTDIPMIDKAVFLLLDNNYFTLTFVKNKELDKLKLFVAWILKATKSYAVKIVNPGGVENWKWGKNVNSIDDKVLGGYDVTPREIVTSLAKVNEELGLPHTIHVHCNNLGSPGNYE</sequence>
<evidence type="ECO:0000259" key="1">
    <source>
        <dbReference type="Pfam" id="PF07969"/>
    </source>
</evidence>
<evidence type="ECO:0000313" key="2">
    <source>
        <dbReference type="EMBL" id="RLE45814.1"/>
    </source>
</evidence>
<dbReference type="Pfam" id="PF07969">
    <property type="entry name" value="Amidohydro_3"/>
    <property type="match status" value="1"/>
</dbReference>
<dbReference type="EMBL" id="QMQV01000227">
    <property type="protein sequence ID" value="RLE45814.1"/>
    <property type="molecule type" value="Genomic_DNA"/>
</dbReference>
<dbReference type="PANTHER" id="PTHR11647">
    <property type="entry name" value="HYDRANTOINASE/DIHYDROPYRIMIDINASE FAMILY MEMBER"/>
    <property type="match status" value="1"/>
</dbReference>
<accession>A0A497EJG6</accession>
<dbReference type="SUPFAM" id="SSF51338">
    <property type="entry name" value="Composite domain of metallo-dependent hydrolases"/>
    <property type="match status" value="1"/>
</dbReference>
<comment type="caution">
    <text evidence="2">The sequence shown here is derived from an EMBL/GenBank/DDBJ whole genome shotgun (WGS) entry which is preliminary data.</text>
</comment>
<protein>
    <submittedName>
        <fullName evidence="2">Formylmethanofuran dehydrogenase subunit A</fullName>
    </submittedName>
</protein>
<dbReference type="InterPro" id="IPR013108">
    <property type="entry name" value="Amidohydro_3"/>
</dbReference>
<feature type="non-terminal residue" evidence="2">
    <location>
        <position position="245"/>
    </location>
</feature>
<dbReference type="InterPro" id="IPR011059">
    <property type="entry name" value="Metal-dep_hydrolase_composite"/>
</dbReference>
<dbReference type="InterPro" id="IPR050378">
    <property type="entry name" value="Metallo-dep_Hydrolases_sf"/>
</dbReference>
<gene>
    <name evidence="2" type="ORF">DRJ31_10760</name>
</gene>
<dbReference type="PANTHER" id="PTHR11647:SF1">
    <property type="entry name" value="COLLAPSIN RESPONSE MEDIATOR PROTEIN"/>
    <property type="match status" value="1"/>
</dbReference>
<name>A0A497EJG6_9CREN</name>
<feature type="domain" description="Amidohydrolase 3" evidence="1">
    <location>
        <begin position="41"/>
        <end position="243"/>
    </location>
</feature>
<dbReference type="Gene3D" id="2.30.40.10">
    <property type="entry name" value="Urease, subunit C, domain 1"/>
    <property type="match status" value="1"/>
</dbReference>